<dbReference type="GO" id="GO:0009055">
    <property type="term" value="F:electron transfer activity"/>
    <property type="evidence" value="ECO:0007669"/>
    <property type="project" value="InterPro"/>
</dbReference>
<keyword evidence="9" id="KW-1185">Reference proteome</keyword>
<accession>A0A917AC79</accession>
<evidence type="ECO:0000313" key="9">
    <source>
        <dbReference type="Proteomes" id="UP000612855"/>
    </source>
</evidence>
<dbReference type="EMBL" id="BMFJ01000002">
    <property type="protein sequence ID" value="GGE42748.1"/>
    <property type="molecule type" value="Genomic_DNA"/>
</dbReference>
<dbReference type="SUPFAM" id="SSF47175">
    <property type="entry name" value="Cytochromes"/>
    <property type="match status" value="1"/>
</dbReference>
<feature type="binding site" description="covalent" evidence="7">
    <location>
        <position position="136"/>
    </location>
    <ligand>
        <name>heme c</name>
        <dbReference type="ChEBI" id="CHEBI:61717"/>
    </ligand>
</feature>
<dbReference type="InterPro" id="IPR012127">
    <property type="entry name" value="Cyt_c_prime"/>
</dbReference>
<dbReference type="InterPro" id="IPR010980">
    <property type="entry name" value="Cyt_c/b562"/>
</dbReference>
<feature type="binding site" description="covalent" evidence="7">
    <location>
        <position position="133"/>
    </location>
    <ligand>
        <name>heme c</name>
        <dbReference type="ChEBI" id="CHEBI:61717"/>
    </ligand>
</feature>
<feature type="binding site" description="axial binding residue" evidence="6">
    <location>
        <position position="137"/>
    </location>
    <ligand>
        <name>heme c</name>
        <dbReference type="ChEBI" id="CHEBI:61717"/>
    </ligand>
    <ligandPart>
        <name>Fe</name>
        <dbReference type="ChEBI" id="CHEBI:18248"/>
    </ligandPart>
</feature>
<reference evidence="9" key="1">
    <citation type="journal article" date="2019" name="Int. J. Syst. Evol. Microbiol.">
        <title>The Global Catalogue of Microorganisms (GCM) 10K type strain sequencing project: providing services to taxonomists for standard genome sequencing and annotation.</title>
        <authorList>
            <consortium name="The Broad Institute Genomics Platform"/>
            <consortium name="The Broad Institute Genome Sequencing Center for Infectious Disease"/>
            <person name="Wu L."/>
            <person name="Ma J."/>
        </authorList>
    </citation>
    <scope>NUCLEOTIDE SEQUENCE [LARGE SCALE GENOMIC DNA]</scope>
    <source>
        <strain evidence="9">CGMCC 1.12664</strain>
    </source>
</reference>
<proteinExistence type="predicted"/>
<dbReference type="PROSITE" id="PS51009">
    <property type="entry name" value="CYTCII"/>
    <property type="match status" value="1"/>
</dbReference>
<dbReference type="InterPro" id="IPR002321">
    <property type="entry name" value="Cyt_c_II"/>
</dbReference>
<keyword evidence="5 6" id="KW-0408">Iron</keyword>
<dbReference type="Pfam" id="PF01322">
    <property type="entry name" value="Cytochrom_C_2"/>
    <property type="match status" value="1"/>
</dbReference>
<organism evidence="8 9">
    <name type="scientific">Primorskyibacter flagellatus</name>
    <dbReference type="NCBI Taxonomy" id="1387277"/>
    <lineage>
        <taxon>Bacteria</taxon>
        <taxon>Pseudomonadati</taxon>
        <taxon>Pseudomonadota</taxon>
        <taxon>Alphaproteobacteria</taxon>
        <taxon>Rhodobacterales</taxon>
        <taxon>Roseobacteraceae</taxon>
        <taxon>Primorskyibacter</taxon>
    </lineage>
</organism>
<gene>
    <name evidence="8" type="primary">cycF</name>
    <name evidence="8" type="ORF">GCM10011360_32660</name>
</gene>
<evidence type="ECO:0000256" key="4">
    <source>
        <dbReference type="ARBA" id="ARBA00022982"/>
    </source>
</evidence>
<evidence type="ECO:0000256" key="7">
    <source>
        <dbReference type="PIRSR" id="PIRSR000027-2"/>
    </source>
</evidence>
<dbReference type="Gene3D" id="1.20.120.10">
    <property type="entry name" value="Cytochrome c/b562"/>
    <property type="match status" value="1"/>
</dbReference>
<dbReference type="Proteomes" id="UP000612855">
    <property type="component" value="Unassembled WGS sequence"/>
</dbReference>
<sequence length="142" mass="14821">MTPRTLTLVLGLIATGAVAHEKVTSKVILARMDLMIEIRDSAAVLGAMAKGTIPHDAAAADRARAALVANAAKIPAAFRAPDMDPNSEASPRIWDNFADFSAEAAALEAAAGTMKTGSAREIGLGMREVGKTCGSCHQDYRQ</sequence>
<dbReference type="RefSeq" id="WP_188478889.1">
    <property type="nucleotide sequence ID" value="NZ_BMFJ01000002.1"/>
</dbReference>
<keyword evidence="4" id="KW-0249">Electron transport</keyword>
<evidence type="ECO:0000256" key="3">
    <source>
        <dbReference type="ARBA" id="ARBA00022723"/>
    </source>
</evidence>
<comment type="caution">
    <text evidence="8">The sequence shown here is derived from an EMBL/GenBank/DDBJ whole genome shotgun (WGS) entry which is preliminary data.</text>
</comment>
<keyword evidence="1" id="KW-0813">Transport</keyword>
<dbReference type="AlphaFoldDB" id="A0A917AC79"/>
<dbReference type="GO" id="GO:0022900">
    <property type="term" value="P:electron transport chain"/>
    <property type="evidence" value="ECO:0007669"/>
    <property type="project" value="InterPro"/>
</dbReference>
<evidence type="ECO:0000256" key="5">
    <source>
        <dbReference type="ARBA" id="ARBA00023004"/>
    </source>
</evidence>
<dbReference type="GO" id="GO:0020037">
    <property type="term" value="F:heme binding"/>
    <property type="evidence" value="ECO:0007669"/>
    <property type="project" value="InterPro"/>
</dbReference>
<evidence type="ECO:0000256" key="2">
    <source>
        <dbReference type="ARBA" id="ARBA00022617"/>
    </source>
</evidence>
<comment type="PTM">
    <text evidence="7">Binds 1 heme group per subunit.</text>
</comment>
<keyword evidence="3 6" id="KW-0479">Metal-binding</keyword>
<name>A0A917AC79_9RHOB</name>
<dbReference type="GO" id="GO:0042597">
    <property type="term" value="C:periplasmic space"/>
    <property type="evidence" value="ECO:0007669"/>
    <property type="project" value="InterPro"/>
</dbReference>
<dbReference type="PIRSF" id="PIRSF000027">
    <property type="entry name" value="Cytc_c_prime"/>
    <property type="match status" value="1"/>
</dbReference>
<evidence type="ECO:0000313" key="8">
    <source>
        <dbReference type="EMBL" id="GGE42748.1"/>
    </source>
</evidence>
<dbReference type="GO" id="GO:0005506">
    <property type="term" value="F:iron ion binding"/>
    <property type="evidence" value="ECO:0007669"/>
    <property type="project" value="InterPro"/>
</dbReference>
<protein>
    <submittedName>
        <fullName evidence="8">Cytochrome c-554</fullName>
    </submittedName>
</protein>
<evidence type="ECO:0000256" key="1">
    <source>
        <dbReference type="ARBA" id="ARBA00022448"/>
    </source>
</evidence>
<keyword evidence="2 7" id="KW-0349">Heme</keyword>
<evidence type="ECO:0000256" key="6">
    <source>
        <dbReference type="PIRSR" id="PIRSR000027-1"/>
    </source>
</evidence>